<comment type="caution">
    <text evidence="3">The sequence shown here is derived from an EMBL/GenBank/DDBJ whole genome shotgun (WGS) entry which is preliminary data.</text>
</comment>
<gene>
    <name evidence="3" type="ORF">FGLOB1_10195</name>
</gene>
<evidence type="ECO:0000256" key="1">
    <source>
        <dbReference type="SAM" id="Coils"/>
    </source>
</evidence>
<evidence type="ECO:0000313" key="4">
    <source>
        <dbReference type="Proteomes" id="UP000532311"/>
    </source>
</evidence>
<dbReference type="EMBL" id="JAAQPF010000484">
    <property type="protein sequence ID" value="KAF5701459.1"/>
    <property type="molecule type" value="Genomic_DNA"/>
</dbReference>
<evidence type="ECO:0000256" key="2">
    <source>
        <dbReference type="SAM" id="MobiDB-lite"/>
    </source>
</evidence>
<proteinExistence type="predicted"/>
<evidence type="ECO:0000313" key="3">
    <source>
        <dbReference type="EMBL" id="KAF5701459.1"/>
    </source>
</evidence>
<reference evidence="3 4" key="1">
    <citation type="submission" date="2020-05" db="EMBL/GenBank/DDBJ databases">
        <title>Identification and distribution of gene clusters putatively required for synthesis of sphingolipid metabolism inhibitors in phylogenetically diverse species of the filamentous fungus Fusarium.</title>
        <authorList>
            <person name="Kim H.-S."/>
            <person name="Busman M."/>
            <person name="Brown D.W."/>
            <person name="Divon H."/>
            <person name="Uhlig S."/>
            <person name="Proctor R.H."/>
        </authorList>
    </citation>
    <scope>NUCLEOTIDE SEQUENCE [LARGE SCALE GENOMIC DNA]</scope>
    <source>
        <strain evidence="3 4">NRRL 26131</strain>
    </source>
</reference>
<organism evidence="3 4">
    <name type="scientific">Fusarium globosum</name>
    <dbReference type="NCBI Taxonomy" id="78864"/>
    <lineage>
        <taxon>Eukaryota</taxon>
        <taxon>Fungi</taxon>
        <taxon>Dikarya</taxon>
        <taxon>Ascomycota</taxon>
        <taxon>Pezizomycotina</taxon>
        <taxon>Sordariomycetes</taxon>
        <taxon>Hypocreomycetidae</taxon>
        <taxon>Hypocreales</taxon>
        <taxon>Nectriaceae</taxon>
        <taxon>Fusarium</taxon>
        <taxon>Fusarium fujikuroi species complex</taxon>
    </lineage>
</organism>
<dbReference type="AlphaFoldDB" id="A0A8H6D2S9"/>
<keyword evidence="4" id="KW-1185">Reference proteome</keyword>
<accession>A0A8H6D2S9</accession>
<feature type="region of interest" description="Disordered" evidence="2">
    <location>
        <begin position="131"/>
        <end position="154"/>
    </location>
</feature>
<keyword evidence="1" id="KW-0175">Coiled coil</keyword>
<dbReference type="Proteomes" id="UP000532311">
    <property type="component" value="Unassembled WGS sequence"/>
</dbReference>
<protein>
    <submittedName>
        <fullName evidence="3">Uncharacterized protein</fullName>
    </submittedName>
</protein>
<sequence length="402" mass="47066">MRKGGLTASGYIPRYIWTTSQLLATTLSDVTLALITRTSSGLTSSLRKPEIMDFNELVASRAELEATIREIQGKVTHLWRINHQQEEKIKDLEKQNEDQNAKFEATKHKLTRTEVTIRALEAKVKLQKAHIEDSKEESQQQQDEIMALKTQERRDESKYKAKISELKKENEVQTAKIAELQKAKTCEVSGFKANFSFLQSKLRRTEEECENKITELNSRSLEQKVKMRDFIKELQSQKEGQQADIETLKDHLKDKEDLISQLLDASQTKDSSWETRLQRLALLETQIETLEADKLRQESRSQELETKYSAETFRREKLQQQLKLNRYDVDQVHEIAQSLEFHFNSTYVRFSGDNKLRTKAELEEAYMEAQRLQDKRRALALARRMRIQEEEDRDSRAYSEKC</sequence>
<name>A0A8H6D2S9_9HYPO</name>
<feature type="coiled-coil region" evidence="1">
    <location>
        <begin position="355"/>
        <end position="382"/>
    </location>
</feature>